<reference evidence="3" key="1">
    <citation type="submission" date="2017-02" db="EMBL/GenBank/DDBJ databases">
        <authorList>
            <person name="Tafer H."/>
            <person name="Lopandic K."/>
        </authorList>
    </citation>
    <scope>NUCLEOTIDE SEQUENCE [LARGE SCALE GENOMIC DNA]</scope>
    <source>
        <strain evidence="3">CBS 366.77</strain>
    </source>
</reference>
<evidence type="ECO:0000313" key="2">
    <source>
        <dbReference type="EMBL" id="RJE26905.1"/>
    </source>
</evidence>
<dbReference type="AlphaFoldDB" id="A0A3A3AA89"/>
<dbReference type="Proteomes" id="UP000266188">
    <property type="component" value="Unassembled WGS sequence"/>
</dbReference>
<dbReference type="SUPFAM" id="SSF141571">
    <property type="entry name" value="Pentapeptide repeat-like"/>
    <property type="match status" value="1"/>
</dbReference>
<organism evidence="2 3">
    <name type="scientific">Aspergillus sclerotialis</name>
    <dbReference type="NCBI Taxonomy" id="2070753"/>
    <lineage>
        <taxon>Eukaryota</taxon>
        <taxon>Fungi</taxon>
        <taxon>Dikarya</taxon>
        <taxon>Ascomycota</taxon>
        <taxon>Pezizomycotina</taxon>
        <taxon>Eurotiomycetes</taxon>
        <taxon>Eurotiomycetidae</taxon>
        <taxon>Eurotiales</taxon>
        <taxon>Aspergillaceae</taxon>
        <taxon>Aspergillus</taxon>
        <taxon>Aspergillus subgen. Polypaecilum</taxon>
    </lineage>
</organism>
<dbReference type="InterPro" id="IPR011050">
    <property type="entry name" value="Pectin_lyase_fold/virulence"/>
</dbReference>
<dbReference type="SUPFAM" id="SSF51126">
    <property type="entry name" value="Pectin lyase-like"/>
    <property type="match status" value="1"/>
</dbReference>
<accession>A0A3A3AA89</accession>
<keyword evidence="3" id="KW-1185">Reference proteome</keyword>
<dbReference type="STRING" id="2070753.A0A3A3AA89"/>
<dbReference type="Gene3D" id="2.160.20.80">
    <property type="entry name" value="E3 ubiquitin-protein ligase SopA"/>
    <property type="match status" value="1"/>
</dbReference>
<protein>
    <submittedName>
        <fullName evidence="2">Uncharacterized protein</fullName>
    </submittedName>
</protein>
<name>A0A3A3AA89_9EURO</name>
<comment type="caution">
    <text evidence="2">The sequence shown here is derived from an EMBL/GenBank/DDBJ whole genome shotgun (WGS) entry which is preliminary data.</text>
</comment>
<feature type="compositionally biased region" description="Basic and acidic residues" evidence="1">
    <location>
        <begin position="236"/>
        <end position="253"/>
    </location>
</feature>
<gene>
    <name evidence="2" type="ORF">PHISCL_00712</name>
</gene>
<sequence>MALLNTPPNTRHSTITRLSLTNSSKPGPLAEEAYSCPTISHSTVTDCTFDNLTPCSRVSHSTLKHTDLSLIQGSAKERNTKIKHSTVTSSTLVNAAYANHATISNSTVSNTASLSRANIKDSVVGRKKPGESETEIIRADIRDSNVSSSEVRRCSLASTRVERSKLRRAALKECDVEDCVILRTEFKGMKLRNGVWKNGRLVGCVEGKGEVVAVALTDSPSSSEVRATSTVCGAPKTKEEEAVQDAFWRRDSGESGNGSLSASDDGDRPPPYVP</sequence>
<dbReference type="OrthoDB" id="4187970at2759"/>
<evidence type="ECO:0000256" key="1">
    <source>
        <dbReference type="SAM" id="MobiDB-lite"/>
    </source>
</evidence>
<feature type="region of interest" description="Disordered" evidence="1">
    <location>
        <begin position="226"/>
        <end position="274"/>
    </location>
</feature>
<evidence type="ECO:0000313" key="3">
    <source>
        <dbReference type="Proteomes" id="UP000266188"/>
    </source>
</evidence>
<dbReference type="EMBL" id="MVGC01000012">
    <property type="protein sequence ID" value="RJE26905.1"/>
    <property type="molecule type" value="Genomic_DNA"/>
</dbReference>
<proteinExistence type="predicted"/>